<name>A0A9K3GFC6_9EUKA</name>
<dbReference type="GO" id="GO:0005874">
    <property type="term" value="C:microtubule"/>
    <property type="evidence" value="ECO:0007669"/>
    <property type="project" value="UniProtKB-KW"/>
</dbReference>
<keyword evidence="11" id="KW-0206">Cytoskeleton</keyword>
<evidence type="ECO:0000313" key="19">
    <source>
        <dbReference type="Proteomes" id="UP000265618"/>
    </source>
</evidence>
<dbReference type="InterPro" id="IPR042228">
    <property type="entry name" value="Dynein_linker_3"/>
</dbReference>
<evidence type="ECO:0000313" key="18">
    <source>
        <dbReference type="EMBL" id="GIQ80742.1"/>
    </source>
</evidence>
<dbReference type="FunFam" id="1.20.140.100:FF:000003">
    <property type="entry name" value="Dynein, axonemal, heavy chain 5"/>
    <property type="match status" value="1"/>
</dbReference>
<evidence type="ECO:0000256" key="3">
    <source>
        <dbReference type="ARBA" id="ARBA00022701"/>
    </source>
</evidence>
<comment type="subcellular location">
    <subcellularLocation>
        <location evidence="1">Cytoplasm</location>
        <location evidence="1">Cytoskeleton</location>
        <location evidence="1">Cilium axoneme</location>
    </subcellularLocation>
</comment>
<evidence type="ECO:0000256" key="6">
    <source>
        <dbReference type="ARBA" id="ARBA00022840"/>
    </source>
</evidence>
<dbReference type="InterPro" id="IPR027417">
    <property type="entry name" value="P-loop_NTPase"/>
</dbReference>
<dbReference type="Gene3D" id="3.40.50.300">
    <property type="entry name" value="P-loop containing nucleotide triphosphate hydrolases"/>
    <property type="match status" value="1"/>
</dbReference>
<dbReference type="GO" id="GO:0005524">
    <property type="term" value="F:ATP binding"/>
    <property type="evidence" value="ECO:0007669"/>
    <property type="project" value="UniProtKB-KW"/>
</dbReference>
<gene>
    <name evidence="18" type="ORF">KIPB_001584</name>
</gene>
<feature type="domain" description="Dynein heavy chain tail" evidence="14">
    <location>
        <begin position="9"/>
        <end position="398"/>
    </location>
</feature>
<dbReference type="OrthoDB" id="447173at2759"/>
<dbReference type="InterPro" id="IPR035699">
    <property type="entry name" value="AAA_6"/>
</dbReference>
<evidence type="ECO:0000256" key="7">
    <source>
        <dbReference type="ARBA" id="ARBA00023017"/>
    </source>
</evidence>
<evidence type="ECO:0000256" key="4">
    <source>
        <dbReference type="ARBA" id="ARBA00022737"/>
    </source>
</evidence>
<reference evidence="18 19" key="1">
    <citation type="journal article" date="2018" name="PLoS ONE">
        <title>The draft genome of Kipferlia bialata reveals reductive genome evolution in fornicate parasites.</title>
        <authorList>
            <person name="Tanifuji G."/>
            <person name="Takabayashi S."/>
            <person name="Kume K."/>
            <person name="Takagi M."/>
            <person name="Nakayama T."/>
            <person name="Kamikawa R."/>
            <person name="Inagaki Y."/>
            <person name="Hashimoto T."/>
        </authorList>
    </citation>
    <scope>NUCLEOTIDE SEQUENCE [LARGE SCALE GENOMIC DNA]</scope>
    <source>
        <strain evidence="18">NY0173</strain>
    </source>
</reference>
<evidence type="ECO:0000256" key="11">
    <source>
        <dbReference type="ARBA" id="ARBA00023212"/>
    </source>
</evidence>
<evidence type="ECO:0000259" key="16">
    <source>
        <dbReference type="Pfam" id="PF12774"/>
    </source>
</evidence>
<dbReference type="GO" id="GO:0005858">
    <property type="term" value="C:axonemal dynein complex"/>
    <property type="evidence" value="ECO:0007669"/>
    <property type="project" value="TreeGrafter"/>
</dbReference>
<sequence length="1730" mass="197074">MVAYDDGDRTLWDMDWAGLVQRMVDCLALNETYQREYHAISERLAAKPSSKQFNFSQAAIFGNFDLFCGRIKKLINVFSTALQFSNLQQCQLSGLDEIMAYFTKLLNSLKLRKNYDLLDHRQGEHFSKDYAVFMKGVAELEEKLRVFIDQTFNRPVRSVELLTVFRELHKLLSRDSLRQMLRAKYDVILTRFYQECVTITRLYEVYKNSPPVPRDMTPFAGPIAWSRLLLQRIEEPMSHFRTAPHLLTSKAGRKAVKIYNKLSRALVQFEGLWHESWLQAVDQARHALQATVLVKHPTTGKLYVNFDQTIVSLCAEARHFAKMGLSVPDTAKAVTIHEASLFKHRAALEHLLDRVEQVTTTIPAPVTDMVAPLVGQLDRRLSLGLRTLCWTSLNIGSYTQACHRLCDRLEETCKAVADILSVRVRSALQSIADTCLCVLPVYTIDTSEEEMEIDYESMTHHEYLRKQQAHVRNAATAISLHSQLVHSAVCDVVRLIDSRVKRTKPSAPSEVSTPKKGMVRQNSVFNEEVMNQIAKTRSKLSLASLTTKDQEVNPTTEFLLKYHEAIGAAIFDASDRTFRAILFRIRAEKVGRAELMATATSLKSSSATSASGNMYKDPTTGLIVAPAPFISVDVELVVPRIRLSPTWDTLRRTLHELIKSVLSVSRHVPKKNKLDTILGAVQQAREEQEGKDREGGDRPMENSRVKKSEKPVTLWALAENLDPTDTFYPVLSRSRNILKTIITLCGVFESCQKRVNNQLGQASEYSELWSGDKAKVYAEFQSKEPTLEDFSAEIEKYGQIEQQLQDLETLTQYGIIQINTSPLINALLSEARAWKQTFGAQLNERAKSDLIKLHEFIDETDRALSKEVDDLEDVRTTMTYMAELREVESKIDHRIIPIEDTYAILSKYVVRVSSDESELVDQLRYRLRQLQTRAVGVQDNLKKLQPGFKTDLIRNVKEFVVDVAEFKADYDRNGPNIAGIAPQEAVIRLKKYQAGFSERERKWQTYSGGEELFGLTVTPYPEMVQMKKELKLLNALYGLYTDVLTTVDGYGDVLWVDLDFDVIAEQMSDYQSRCNRLPKAMRSWQAYDELKQKIEDFGESLPIFQLLSNDAVKPRHWETISSLCGTKLEFDDVENFKLKALLAAPLLDNKEDIEDICNSAVKELDIEEKLRVVSVDWQDQVFNFEQFKTRGLLLLAPSETSELIALLEDTQMILGSLVSNRYNAFFKEKIVWWVKALSTVEEILNLWLQVQQSWLYLEAVFSGGDIRLQLPQEAKRFSNIDSKWINIMGTAVQSPNVVHLTNSDDTLKSVLPYLLEQLEICQKSLSGYLEQKRNLFPRFYFVSDPVLLEILGQQSDPKAVQPHLSSIFDSVNRITFDRVKRGLVVGLNDRLGEYVELSKPVEAKGNIEDWLNDLIGAMQRSIKDVMRSASADVLTQDLPAFIESFPAQVSLFGIQLLWTAVCEQALKMAKTDKSIMGATLKRVNDVLDTMIVLTTTELTKRQRMTVETLVTIQVHQRDVFEQLVKQRIRSPVDFEWLKQTRAYWDVDRDFCRIQITDIDFRYNYEYLGTQERLVITPLTDRCYITLAQAIGMFLGGAPAGPAGTGKTETVKDMGKSLGMLVVVFNCSDQMDYKGLGKIFRGLAQAGCWGDFDEFNRIELEVLSVAAQQLQCVLTALKERKKQFVFTDGETVPLNKMCSFFITMNPGYAGRQELPENLKALFRTVAMIRKT</sequence>
<dbReference type="Pfam" id="PF12774">
    <property type="entry name" value="AAA_6"/>
    <property type="match status" value="1"/>
</dbReference>
<evidence type="ECO:0000256" key="9">
    <source>
        <dbReference type="ARBA" id="ARBA00023069"/>
    </source>
</evidence>
<proteinExistence type="predicted"/>
<feature type="domain" description="Dynein heavy chain hydrolytic ATP-binding dynein motor region" evidence="16">
    <location>
        <begin position="1562"/>
        <end position="1727"/>
    </location>
</feature>
<keyword evidence="4" id="KW-0677">Repeat</keyword>
<dbReference type="Gene3D" id="1.10.287.2620">
    <property type="match status" value="1"/>
</dbReference>
<evidence type="ECO:0000256" key="10">
    <source>
        <dbReference type="ARBA" id="ARBA00023175"/>
    </source>
</evidence>
<comment type="caution">
    <text evidence="18">The sequence shown here is derived from an EMBL/GenBank/DDBJ whole genome shotgun (WGS) entry which is preliminary data.</text>
</comment>
<dbReference type="Pfam" id="PF25007">
    <property type="entry name" value="DYH2-5-8_CC"/>
    <property type="match status" value="1"/>
</dbReference>
<keyword evidence="2" id="KW-0963">Cytoplasm</keyword>
<feature type="domain" description="Dynein axonemal heavy chain 2/5/8 coiled-coil" evidence="17">
    <location>
        <begin position="842"/>
        <end position="926"/>
    </location>
</feature>
<dbReference type="InterPro" id="IPR013594">
    <property type="entry name" value="Dynein_heavy_tail"/>
</dbReference>
<dbReference type="GO" id="GO:0007018">
    <property type="term" value="P:microtubule-based movement"/>
    <property type="evidence" value="ECO:0007669"/>
    <property type="project" value="InterPro"/>
</dbReference>
<dbReference type="GO" id="GO:0045505">
    <property type="term" value="F:dynein intermediate chain binding"/>
    <property type="evidence" value="ECO:0007669"/>
    <property type="project" value="InterPro"/>
</dbReference>
<dbReference type="Gene3D" id="1.20.140.100">
    <property type="entry name" value="Dynein heavy chain, N-terminal domain 2"/>
    <property type="match status" value="1"/>
</dbReference>
<keyword evidence="5" id="KW-0547">Nucleotide-binding</keyword>
<dbReference type="InterPro" id="IPR056759">
    <property type="entry name" value="DYH2-5-8_CC"/>
</dbReference>
<dbReference type="Pfam" id="PF08385">
    <property type="entry name" value="DHC_N1"/>
    <property type="match status" value="1"/>
</dbReference>
<protein>
    <submittedName>
        <fullName evidence="18">Dynein heavy chain</fullName>
    </submittedName>
</protein>
<feature type="region of interest" description="Disordered" evidence="13">
    <location>
        <begin position="683"/>
        <end position="707"/>
    </location>
</feature>
<organism evidence="18 19">
    <name type="scientific">Kipferlia bialata</name>
    <dbReference type="NCBI Taxonomy" id="797122"/>
    <lineage>
        <taxon>Eukaryota</taxon>
        <taxon>Metamonada</taxon>
        <taxon>Carpediemonas-like organisms</taxon>
        <taxon>Kipferlia</taxon>
    </lineage>
</organism>
<keyword evidence="9" id="KW-0969">Cilium</keyword>
<accession>A0A9K3GFC6</accession>
<dbReference type="InterPro" id="IPR042222">
    <property type="entry name" value="Dynein_2_N"/>
</dbReference>
<dbReference type="Gene3D" id="3.20.180.20">
    <property type="entry name" value="Dynein heavy chain, N-terminal domain 2"/>
    <property type="match status" value="1"/>
</dbReference>
<feature type="compositionally biased region" description="Basic and acidic residues" evidence="13">
    <location>
        <begin position="684"/>
        <end position="707"/>
    </location>
</feature>
<dbReference type="Gene3D" id="1.20.58.1120">
    <property type="match status" value="1"/>
</dbReference>
<evidence type="ECO:0000256" key="12">
    <source>
        <dbReference type="ARBA" id="ARBA00023273"/>
    </source>
</evidence>
<evidence type="ECO:0000256" key="13">
    <source>
        <dbReference type="SAM" id="MobiDB-lite"/>
    </source>
</evidence>
<keyword evidence="12" id="KW-0966">Cell projection</keyword>
<evidence type="ECO:0000256" key="8">
    <source>
        <dbReference type="ARBA" id="ARBA00023054"/>
    </source>
</evidence>
<dbReference type="Pfam" id="PF08393">
    <property type="entry name" value="DHC_N2"/>
    <property type="match status" value="1"/>
</dbReference>
<keyword evidence="8" id="KW-0175">Coiled coil</keyword>
<dbReference type="InterPro" id="IPR013602">
    <property type="entry name" value="Dynein_heavy_linker"/>
</dbReference>
<dbReference type="PANTHER" id="PTHR46532:SF13">
    <property type="entry name" value="CYTOPLASMIC DYNEIN 1 HEAVY CHAIN 1"/>
    <property type="match status" value="1"/>
</dbReference>
<evidence type="ECO:0000259" key="17">
    <source>
        <dbReference type="Pfam" id="PF25007"/>
    </source>
</evidence>
<dbReference type="InterPro" id="IPR026983">
    <property type="entry name" value="DHC"/>
</dbReference>
<dbReference type="SUPFAM" id="SSF52540">
    <property type="entry name" value="P-loop containing nucleoside triphosphate hydrolases"/>
    <property type="match status" value="1"/>
</dbReference>
<dbReference type="GO" id="GO:0051959">
    <property type="term" value="F:dynein light intermediate chain binding"/>
    <property type="evidence" value="ECO:0007669"/>
    <property type="project" value="InterPro"/>
</dbReference>
<keyword evidence="19" id="KW-1185">Reference proteome</keyword>
<dbReference type="FunFam" id="3.20.180.20:FF:000001">
    <property type="entry name" value="Dynein axonemal heavy chain 5"/>
    <property type="match status" value="1"/>
</dbReference>
<dbReference type="Proteomes" id="UP000265618">
    <property type="component" value="Unassembled WGS sequence"/>
</dbReference>
<keyword evidence="10" id="KW-0505">Motor protein</keyword>
<keyword evidence="6" id="KW-0067">ATP-binding</keyword>
<dbReference type="EMBL" id="BDIP01000232">
    <property type="protein sequence ID" value="GIQ80742.1"/>
    <property type="molecule type" value="Genomic_DNA"/>
</dbReference>
<keyword evidence="3" id="KW-0493">Microtubule</keyword>
<evidence type="ECO:0000256" key="2">
    <source>
        <dbReference type="ARBA" id="ARBA00022490"/>
    </source>
</evidence>
<evidence type="ECO:0000256" key="5">
    <source>
        <dbReference type="ARBA" id="ARBA00022741"/>
    </source>
</evidence>
<feature type="domain" description="Dynein heavy chain linker" evidence="15">
    <location>
        <begin position="1025"/>
        <end position="1429"/>
    </location>
</feature>
<evidence type="ECO:0000256" key="1">
    <source>
        <dbReference type="ARBA" id="ARBA00004430"/>
    </source>
</evidence>
<keyword evidence="7" id="KW-0243">Dynein</keyword>
<dbReference type="FunFam" id="3.40.50.300:FF:000044">
    <property type="entry name" value="Dynein heavy chain 5, axonemal"/>
    <property type="match status" value="1"/>
</dbReference>
<dbReference type="PANTHER" id="PTHR46532">
    <property type="entry name" value="MALE FERTILITY FACTOR KL5"/>
    <property type="match status" value="1"/>
</dbReference>
<evidence type="ECO:0000259" key="15">
    <source>
        <dbReference type="Pfam" id="PF08393"/>
    </source>
</evidence>
<evidence type="ECO:0000259" key="14">
    <source>
        <dbReference type="Pfam" id="PF08385"/>
    </source>
</evidence>